<keyword evidence="12" id="KW-1185">Reference proteome</keyword>
<dbReference type="Gene3D" id="3.40.630.10">
    <property type="entry name" value="Zn peptidases"/>
    <property type="match status" value="1"/>
</dbReference>
<dbReference type="InterPro" id="IPR036264">
    <property type="entry name" value="Bact_exopeptidase_dim_dom"/>
</dbReference>
<evidence type="ECO:0000256" key="3">
    <source>
        <dbReference type="ARBA" id="ARBA00022723"/>
    </source>
</evidence>
<dbReference type="OrthoDB" id="9804934at2"/>
<dbReference type="PANTHER" id="PTHR42994:SF1">
    <property type="entry name" value="PEPTIDASE T"/>
    <property type="match status" value="1"/>
</dbReference>
<dbReference type="Pfam" id="PF07687">
    <property type="entry name" value="M20_dimer"/>
    <property type="match status" value="1"/>
</dbReference>
<evidence type="ECO:0000256" key="6">
    <source>
        <dbReference type="ARBA" id="ARBA00023049"/>
    </source>
</evidence>
<dbReference type="NCBIfam" id="TIGR01882">
    <property type="entry name" value="peptidase-T"/>
    <property type="match status" value="1"/>
</dbReference>
<sequence length="418" mass="45969">MEINNITDFQVAENFKRYVQIDTQSDVQSSTVPSTEKQKDLSRILVQELQQLGISDAHLDDLGYVYATIPSNTDKKVPTICFCSHVDTSPDSSGTNVKPLVHANYQGQDLVLPDDPKIVIKMAEHPDLKDQIGNDVITASGKTLLGADDKAGVAEIMDAARLLMANPEIKHGDIKILFTPDEEIGRGVDHVDLKKLGADYGYTMDGERAGTLEDETFSADGVTIKIHGISIHPGYAKGKMINAIKVAADIIDNLPKDRLSPETTHAKQGFVHPTNIEGTVEEATLHFIIRDHDTAKLAEHEAELESLVKGVVTRYDGATYTFEVSEQYRNMKEVLDQHSRVVEIAMMGIERAGMKAEKRSIRGGTDGSRLSFMGLPCPNIFAGGHAFHGKQEWVSVQDMQKAVLTILHIAALWEEVSQ</sequence>
<feature type="binding site" evidence="9">
    <location>
        <position position="388"/>
    </location>
    <ligand>
        <name>Zn(2+)</name>
        <dbReference type="ChEBI" id="CHEBI:29105"/>
        <label>2</label>
    </ligand>
</feature>
<evidence type="ECO:0000256" key="9">
    <source>
        <dbReference type="PIRSR" id="PIRSR037215-2"/>
    </source>
</evidence>
<evidence type="ECO:0000313" key="11">
    <source>
        <dbReference type="EMBL" id="SEG74958.1"/>
    </source>
</evidence>
<dbReference type="PIRSF" id="PIRSF037215">
    <property type="entry name" value="Peptidase_M20B"/>
    <property type="match status" value="1"/>
</dbReference>
<dbReference type="AlphaFoldDB" id="A0A1H6CPZ5"/>
<evidence type="ECO:0000313" key="12">
    <source>
        <dbReference type="Proteomes" id="UP000236731"/>
    </source>
</evidence>
<feature type="binding site" evidence="9">
    <location>
        <position position="148"/>
    </location>
    <ligand>
        <name>Zn(2+)</name>
        <dbReference type="ChEBI" id="CHEBI:29105"/>
        <label>2</label>
    </ligand>
</feature>
<dbReference type="PROSITE" id="PS00759">
    <property type="entry name" value="ARGE_DAPE_CPG2_2"/>
    <property type="match status" value="1"/>
</dbReference>
<dbReference type="GO" id="GO:0006518">
    <property type="term" value="P:peptide metabolic process"/>
    <property type="evidence" value="ECO:0007669"/>
    <property type="project" value="InterPro"/>
</dbReference>
<dbReference type="Pfam" id="PF01546">
    <property type="entry name" value="Peptidase_M20"/>
    <property type="match status" value="1"/>
</dbReference>
<dbReference type="GO" id="GO:0008237">
    <property type="term" value="F:metallopeptidase activity"/>
    <property type="evidence" value="ECO:0007669"/>
    <property type="project" value="UniProtKB-KW"/>
</dbReference>
<keyword evidence="5 9" id="KW-0862">Zinc</keyword>
<comment type="similarity">
    <text evidence="1">Belongs to the peptidase M20B family.</text>
</comment>
<evidence type="ECO:0000256" key="4">
    <source>
        <dbReference type="ARBA" id="ARBA00022801"/>
    </source>
</evidence>
<accession>A0A1H6CPZ5</accession>
<evidence type="ECO:0000256" key="5">
    <source>
        <dbReference type="ARBA" id="ARBA00022833"/>
    </source>
</evidence>
<dbReference type="GO" id="GO:0006508">
    <property type="term" value="P:proteolysis"/>
    <property type="evidence" value="ECO:0007669"/>
    <property type="project" value="UniProtKB-UniRule"/>
</dbReference>
<protein>
    <recommendedName>
        <fullName evidence="7">Peptidase T</fullName>
        <ecNumber evidence="7">3.4.11.4</ecNumber>
    </recommendedName>
</protein>
<feature type="active site" description="Proton acceptor" evidence="8">
    <location>
        <position position="182"/>
    </location>
</feature>
<keyword evidence="4" id="KW-0378">Hydrolase</keyword>
<dbReference type="SUPFAM" id="SSF55031">
    <property type="entry name" value="Bacterial exopeptidase dimerisation domain"/>
    <property type="match status" value="1"/>
</dbReference>
<evidence type="ECO:0000256" key="7">
    <source>
        <dbReference type="NCBIfam" id="TIGR01882"/>
    </source>
</evidence>
<keyword evidence="2" id="KW-0645">Protease</keyword>
<keyword evidence="11" id="KW-0031">Aminopeptidase</keyword>
<feature type="binding site" evidence="9">
    <location>
        <position position="148"/>
    </location>
    <ligand>
        <name>Zn(2+)</name>
        <dbReference type="ChEBI" id="CHEBI:29105"/>
        <label>1</label>
    </ligand>
</feature>
<evidence type="ECO:0000259" key="10">
    <source>
        <dbReference type="Pfam" id="PF07687"/>
    </source>
</evidence>
<dbReference type="NCBIfam" id="NF009920">
    <property type="entry name" value="PRK13381.1"/>
    <property type="match status" value="1"/>
</dbReference>
<gene>
    <name evidence="11" type="ORF">SAMN05421877_11819</name>
</gene>
<dbReference type="GO" id="GO:0008270">
    <property type="term" value="F:zinc ion binding"/>
    <property type="evidence" value="ECO:0007669"/>
    <property type="project" value="InterPro"/>
</dbReference>
<feature type="binding site" evidence="9">
    <location>
        <position position="85"/>
    </location>
    <ligand>
        <name>Zn(2+)</name>
        <dbReference type="ChEBI" id="CHEBI:29105"/>
        <label>1</label>
    </ligand>
</feature>
<proteinExistence type="inferred from homology"/>
<keyword evidence="6" id="KW-0482">Metalloprotease</keyword>
<dbReference type="Gene3D" id="3.30.70.360">
    <property type="match status" value="1"/>
</dbReference>
<dbReference type="GO" id="GO:0005829">
    <property type="term" value="C:cytosol"/>
    <property type="evidence" value="ECO:0007669"/>
    <property type="project" value="TreeGrafter"/>
</dbReference>
<dbReference type="InterPro" id="IPR011650">
    <property type="entry name" value="Peptidase_M20_dimer"/>
</dbReference>
<comment type="cofactor">
    <cofactor evidence="9">
        <name>Zn(2+)</name>
        <dbReference type="ChEBI" id="CHEBI:29105"/>
    </cofactor>
    <text evidence="9">Binds 2 Zn(2+) ions per subunit.</text>
</comment>
<dbReference type="InterPro" id="IPR002933">
    <property type="entry name" value="Peptidase_M20"/>
</dbReference>
<evidence type="ECO:0000256" key="1">
    <source>
        <dbReference type="ARBA" id="ARBA00009692"/>
    </source>
</evidence>
<dbReference type="Proteomes" id="UP000236731">
    <property type="component" value="Unassembled WGS sequence"/>
</dbReference>
<evidence type="ECO:0000256" key="8">
    <source>
        <dbReference type="PIRSR" id="PIRSR037215-1"/>
    </source>
</evidence>
<dbReference type="SUPFAM" id="SSF53187">
    <property type="entry name" value="Zn-dependent exopeptidases"/>
    <property type="match status" value="1"/>
</dbReference>
<dbReference type="PANTHER" id="PTHR42994">
    <property type="entry name" value="PEPTIDASE T"/>
    <property type="match status" value="1"/>
</dbReference>
<dbReference type="NCBIfam" id="NF003976">
    <property type="entry name" value="PRK05469.1"/>
    <property type="match status" value="1"/>
</dbReference>
<name>A0A1H6CPZ5_9SPHI</name>
<feature type="binding site" evidence="9">
    <location>
        <position position="205"/>
    </location>
    <ligand>
        <name>Zn(2+)</name>
        <dbReference type="ChEBI" id="CHEBI:29105"/>
        <label>1</label>
    </ligand>
</feature>
<keyword evidence="3 9" id="KW-0479">Metal-binding</keyword>
<evidence type="ECO:0000256" key="2">
    <source>
        <dbReference type="ARBA" id="ARBA00022670"/>
    </source>
</evidence>
<dbReference type="RefSeq" id="WP_103907940.1">
    <property type="nucleotide sequence ID" value="NZ_CP049246.1"/>
</dbReference>
<dbReference type="InterPro" id="IPR001261">
    <property type="entry name" value="ArgE/DapE_CS"/>
</dbReference>
<dbReference type="EC" id="3.4.11.4" evidence="7"/>
<reference evidence="12" key="1">
    <citation type="submission" date="2016-10" db="EMBL/GenBank/DDBJ databases">
        <authorList>
            <person name="Varghese N."/>
            <person name="Submissions S."/>
        </authorList>
    </citation>
    <scope>NUCLEOTIDE SEQUENCE [LARGE SCALE GENOMIC DNA]</scope>
    <source>
        <strain evidence="12">DSM 22361</strain>
    </source>
</reference>
<organism evidence="11 12">
    <name type="scientific">Sphingobacterium lactis</name>
    <dbReference type="NCBI Taxonomy" id="797291"/>
    <lineage>
        <taxon>Bacteria</taxon>
        <taxon>Pseudomonadati</taxon>
        <taxon>Bacteroidota</taxon>
        <taxon>Sphingobacteriia</taxon>
        <taxon>Sphingobacteriales</taxon>
        <taxon>Sphingobacteriaceae</taxon>
        <taxon>Sphingobacterium</taxon>
    </lineage>
</organism>
<dbReference type="InterPro" id="IPR010161">
    <property type="entry name" value="Peptidase_M20B"/>
</dbReference>
<feature type="active site" evidence="8">
    <location>
        <position position="87"/>
    </location>
</feature>
<dbReference type="EMBL" id="FNUT01000018">
    <property type="protein sequence ID" value="SEG74958.1"/>
    <property type="molecule type" value="Genomic_DNA"/>
</dbReference>
<dbReference type="GO" id="GO:0045148">
    <property type="term" value="F:tripeptide aminopeptidase activity"/>
    <property type="evidence" value="ECO:0007669"/>
    <property type="project" value="UniProtKB-UniRule"/>
</dbReference>
<feature type="domain" description="Peptidase M20 dimerisation" evidence="10">
    <location>
        <begin position="216"/>
        <end position="309"/>
    </location>
</feature>
<dbReference type="CDD" id="cd03892">
    <property type="entry name" value="M20_peptT"/>
    <property type="match status" value="1"/>
</dbReference>
<feature type="binding site" evidence="9">
    <location>
        <position position="183"/>
    </location>
    <ligand>
        <name>Zn(2+)</name>
        <dbReference type="ChEBI" id="CHEBI:29105"/>
        <label>2</label>
    </ligand>
</feature>